<dbReference type="PROSITE" id="PS00064">
    <property type="entry name" value="L_LDH"/>
    <property type="match status" value="1"/>
</dbReference>
<dbReference type="PANTHER" id="PTHR43128">
    <property type="entry name" value="L-2-HYDROXYCARBOXYLATE DEHYDROGENASE (NAD(P)(+))"/>
    <property type="match status" value="1"/>
</dbReference>
<gene>
    <name evidence="10" type="ORF">HYG86_00010</name>
</gene>
<dbReference type="Pfam" id="PF00056">
    <property type="entry name" value="Ldh_1_N"/>
    <property type="match status" value="1"/>
</dbReference>
<dbReference type="NCBIfam" id="NF004863">
    <property type="entry name" value="PRK06223.1"/>
    <property type="match status" value="1"/>
</dbReference>
<dbReference type="InterPro" id="IPR022383">
    <property type="entry name" value="Lactate/malate_DH_C"/>
</dbReference>
<feature type="binding site" evidence="6">
    <location>
        <position position="32"/>
    </location>
    <ligand>
        <name>NAD(+)</name>
        <dbReference type="ChEBI" id="CHEBI:57540"/>
    </ligand>
</feature>
<dbReference type="PRINTS" id="PR00086">
    <property type="entry name" value="LLDHDRGNASE"/>
</dbReference>
<name>A0A7G9W3L3_ALKCA</name>
<comment type="similarity">
    <text evidence="1">Belongs to the LDH/MDH superfamily. LDH family.</text>
</comment>
<feature type="binding site" evidence="6">
    <location>
        <begin position="7"/>
        <end position="12"/>
    </location>
    <ligand>
        <name>NAD(+)</name>
        <dbReference type="ChEBI" id="CHEBI:57540"/>
    </ligand>
</feature>
<evidence type="ECO:0000256" key="7">
    <source>
        <dbReference type="RuleBase" id="RU003369"/>
    </source>
</evidence>
<dbReference type="PIRSF" id="PIRSF000102">
    <property type="entry name" value="Lac_mal_DH"/>
    <property type="match status" value="1"/>
</dbReference>
<dbReference type="EMBL" id="CP058559">
    <property type="protein sequence ID" value="QNO13275.1"/>
    <property type="molecule type" value="Genomic_DNA"/>
</dbReference>
<dbReference type="InterPro" id="IPR001557">
    <property type="entry name" value="L-lactate/malate_DH"/>
</dbReference>
<dbReference type="Gene3D" id="3.40.50.720">
    <property type="entry name" value="NAD(P)-binding Rossmann-like Domain"/>
    <property type="match status" value="1"/>
</dbReference>
<feature type="active site" description="Proton acceptor" evidence="4">
    <location>
        <position position="172"/>
    </location>
</feature>
<dbReference type="PANTHER" id="PTHR43128:SF16">
    <property type="entry name" value="L-LACTATE DEHYDROGENASE"/>
    <property type="match status" value="1"/>
</dbReference>
<feature type="binding site" evidence="5">
    <location>
        <position position="117"/>
    </location>
    <ligand>
        <name>substrate</name>
    </ligand>
</feature>
<keyword evidence="11" id="KW-1185">Reference proteome</keyword>
<dbReference type="Proteomes" id="UP000516160">
    <property type="component" value="Chromosome"/>
</dbReference>
<dbReference type="GO" id="GO:0004459">
    <property type="term" value="F:L-lactate dehydrogenase (NAD+) activity"/>
    <property type="evidence" value="ECO:0007669"/>
    <property type="project" value="InterPro"/>
</dbReference>
<dbReference type="Pfam" id="PF02866">
    <property type="entry name" value="Ldh_1_C"/>
    <property type="match status" value="1"/>
</dbReference>
<dbReference type="GO" id="GO:0006089">
    <property type="term" value="P:lactate metabolic process"/>
    <property type="evidence" value="ECO:0007669"/>
    <property type="project" value="TreeGrafter"/>
</dbReference>
<dbReference type="SUPFAM" id="SSF56327">
    <property type="entry name" value="LDH C-terminal domain-like"/>
    <property type="match status" value="1"/>
</dbReference>
<dbReference type="GO" id="GO:0030060">
    <property type="term" value="F:L-malate dehydrogenase (NAD+) activity"/>
    <property type="evidence" value="ECO:0007669"/>
    <property type="project" value="UniProtKB-EC"/>
</dbReference>
<feature type="binding site" evidence="6">
    <location>
        <begin position="115"/>
        <end position="117"/>
    </location>
    <ligand>
        <name>NAD(+)</name>
        <dbReference type="ChEBI" id="CHEBI:57540"/>
    </ligand>
</feature>
<keyword evidence="3 6" id="KW-0520">NAD</keyword>
<dbReference type="SUPFAM" id="SSF51735">
    <property type="entry name" value="NAD(P)-binding Rossmann-fold domains"/>
    <property type="match status" value="1"/>
</dbReference>
<evidence type="ECO:0000313" key="11">
    <source>
        <dbReference type="Proteomes" id="UP000516160"/>
    </source>
</evidence>
<dbReference type="RefSeq" id="WP_213166951.1">
    <property type="nucleotide sequence ID" value="NZ_CP058559.1"/>
</dbReference>
<dbReference type="InterPro" id="IPR036291">
    <property type="entry name" value="NAD(P)-bd_dom_sf"/>
</dbReference>
<accession>A0A7G9W3L3</accession>
<keyword evidence="2 7" id="KW-0560">Oxidoreductase</keyword>
<reference evidence="10 11" key="1">
    <citation type="submission" date="2020-07" db="EMBL/GenBank/DDBJ databases">
        <title>Alkalicella. sp. LB2 genome.</title>
        <authorList>
            <person name="Postec A."/>
            <person name="Quemeneur M."/>
        </authorList>
    </citation>
    <scope>NUCLEOTIDE SEQUENCE [LARGE SCALE GENOMIC DNA]</scope>
    <source>
        <strain evidence="10 11">LB2</strain>
    </source>
</reference>
<evidence type="ECO:0000256" key="6">
    <source>
        <dbReference type="PIRSR" id="PIRSR000102-3"/>
    </source>
</evidence>
<dbReference type="Gene3D" id="3.90.110.10">
    <property type="entry name" value="Lactate dehydrogenase/glycoside hydrolase, family 4, C-terminal"/>
    <property type="match status" value="1"/>
</dbReference>
<dbReference type="InterPro" id="IPR015955">
    <property type="entry name" value="Lactate_DH/Glyco_Ohase_4_C"/>
</dbReference>
<evidence type="ECO:0000256" key="5">
    <source>
        <dbReference type="PIRSR" id="PIRSR000102-2"/>
    </source>
</evidence>
<protein>
    <submittedName>
        <fullName evidence="10">Malate dehydrogenase</fullName>
        <ecNumber evidence="10">1.1.1.37</ecNumber>
    </submittedName>
</protein>
<evidence type="ECO:0000256" key="1">
    <source>
        <dbReference type="ARBA" id="ARBA00006054"/>
    </source>
</evidence>
<feature type="domain" description="Lactate/malate dehydrogenase N-terminal" evidence="8">
    <location>
        <begin position="1"/>
        <end position="139"/>
    </location>
</feature>
<evidence type="ECO:0000259" key="8">
    <source>
        <dbReference type="Pfam" id="PF00056"/>
    </source>
</evidence>
<dbReference type="InterPro" id="IPR018177">
    <property type="entry name" value="L-lactate_DH_AS"/>
</dbReference>
<evidence type="ECO:0000256" key="4">
    <source>
        <dbReference type="PIRSR" id="PIRSR000102-1"/>
    </source>
</evidence>
<evidence type="ECO:0000259" key="9">
    <source>
        <dbReference type="Pfam" id="PF02866"/>
    </source>
</evidence>
<dbReference type="AlphaFoldDB" id="A0A7G9W3L3"/>
<feature type="binding site" evidence="5">
    <location>
        <position position="85"/>
    </location>
    <ligand>
        <name>substrate</name>
    </ligand>
</feature>
<feature type="binding site" evidence="5">
    <location>
        <position position="79"/>
    </location>
    <ligand>
        <name>substrate</name>
    </ligand>
</feature>
<feature type="domain" description="Lactate/malate dehydrogenase C-terminal" evidence="9">
    <location>
        <begin position="144"/>
        <end position="298"/>
    </location>
</feature>
<proteinExistence type="inferred from homology"/>
<feature type="binding site" evidence="6">
    <location>
        <position position="92"/>
    </location>
    <ligand>
        <name>NAD(+)</name>
        <dbReference type="ChEBI" id="CHEBI:57540"/>
    </ligand>
</feature>
<evidence type="ECO:0000256" key="2">
    <source>
        <dbReference type="ARBA" id="ARBA00023002"/>
    </source>
</evidence>
<sequence length="303" mass="32914">MKISIIGCGRVGTTTAYAMMLKGLAREIVLVDVNTDRSKGEQLDLLHGTAELANVDVIWGDYSRISGSDIVVITAGIPRKPGESRLDLAAKNINVIRDIGERVLANAPDALVLMVSNPVDVMTHLVQKVFGERKNQVFGLGNVLDLLRFRSLVGKELGVHPQKVNAMVIGEHGDSMVVLEDDITVSGLPLRHYGAITEDRMKDIIHDTKYGGAKVIALKGGTYYSVGIAICQVIEAIVYDTKEVLPVCYMQKYNGRDITYSYPAIIGKKGIMGTLDIKLSNDKASLFEDSVNVIAGMIEQLGI</sequence>
<evidence type="ECO:0000313" key="10">
    <source>
        <dbReference type="EMBL" id="QNO13275.1"/>
    </source>
</evidence>
<dbReference type="InterPro" id="IPR001236">
    <property type="entry name" value="Lactate/malate_DH_N"/>
</dbReference>
<dbReference type="EC" id="1.1.1.37" evidence="10"/>
<dbReference type="KEGG" id="acae:HYG86_00010"/>
<organism evidence="10 11">
    <name type="scientific">Alkalicella caledoniensis</name>
    <dbReference type="NCBI Taxonomy" id="2731377"/>
    <lineage>
        <taxon>Bacteria</taxon>
        <taxon>Bacillati</taxon>
        <taxon>Bacillota</taxon>
        <taxon>Clostridia</taxon>
        <taxon>Eubacteriales</taxon>
        <taxon>Proteinivoracaceae</taxon>
        <taxon>Alkalicella</taxon>
    </lineage>
</organism>
<feature type="binding site" evidence="5">
    <location>
        <position position="148"/>
    </location>
    <ligand>
        <name>substrate</name>
    </ligand>
</feature>
<evidence type="ECO:0000256" key="3">
    <source>
        <dbReference type="ARBA" id="ARBA00023027"/>
    </source>
</evidence>